<reference evidence="6 7" key="1">
    <citation type="submission" date="2018-09" db="EMBL/GenBank/DDBJ databases">
        <authorList>
            <person name="Grouzdev D.S."/>
            <person name="Krutkina M.S."/>
        </authorList>
    </citation>
    <scope>NUCLEOTIDE SEQUENCE [LARGE SCALE GENOMIC DNA]</scope>
    <source>
        <strain evidence="6 7">RmlP001</strain>
    </source>
</reference>
<dbReference type="AlphaFoldDB" id="A0A4Q2RIM7"/>
<feature type="domain" description="Tyr recombinase" evidence="5">
    <location>
        <begin position="272"/>
        <end position="465"/>
    </location>
</feature>
<keyword evidence="2" id="KW-0229">DNA integration</keyword>
<dbReference type="Proteomes" id="UP000289411">
    <property type="component" value="Unassembled WGS sequence"/>
</dbReference>
<reference evidence="6 7" key="2">
    <citation type="submission" date="2019-02" db="EMBL/GenBank/DDBJ databases">
        <title>'Lichenibacterium ramalinii' gen. nov. sp. nov., 'Lichenibacterium minor' gen. nov. sp. nov.</title>
        <authorList>
            <person name="Pankratov T."/>
        </authorList>
    </citation>
    <scope>NUCLEOTIDE SEQUENCE [LARGE SCALE GENOMIC DNA]</scope>
    <source>
        <strain evidence="6 7">RmlP001</strain>
    </source>
</reference>
<dbReference type="GO" id="GO:0003677">
    <property type="term" value="F:DNA binding"/>
    <property type="evidence" value="ECO:0007669"/>
    <property type="project" value="UniProtKB-KW"/>
</dbReference>
<evidence type="ECO:0000259" key="5">
    <source>
        <dbReference type="PROSITE" id="PS51898"/>
    </source>
</evidence>
<dbReference type="RefSeq" id="WP_129217679.1">
    <property type="nucleotide sequence ID" value="NZ_QYBC01000002.1"/>
</dbReference>
<dbReference type="Gene3D" id="1.10.443.10">
    <property type="entry name" value="Intergrase catalytic core"/>
    <property type="match status" value="1"/>
</dbReference>
<dbReference type="EMBL" id="QYBC01000002">
    <property type="protein sequence ID" value="RYB07120.1"/>
    <property type="molecule type" value="Genomic_DNA"/>
</dbReference>
<evidence type="ECO:0000256" key="4">
    <source>
        <dbReference type="ARBA" id="ARBA00023172"/>
    </source>
</evidence>
<keyword evidence="7" id="KW-1185">Reference proteome</keyword>
<protein>
    <submittedName>
        <fullName evidence="6">Integrase</fullName>
    </submittedName>
</protein>
<dbReference type="InterPro" id="IPR002104">
    <property type="entry name" value="Integrase_catalytic"/>
</dbReference>
<dbReference type="Pfam" id="PF00589">
    <property type="entry name" value="Phage_integrase"/>
    <property type="match status" value="1"/>
</dbReference>
<dbReference type="InterPro" id="IPR046668">
    <property type="entry name" value="DUF6538"/>
</dbReference>
<name>A0A4Q2RIM7_9HYPH</name>
<evidence type="ECO:0000313" key="6">
    <source>
        <dbReference type="EMBL" id="RYB07120.1"/>
    </source>
</evidence>
<evidence type="ECO:0000256" key="2">
    <source>
        <dbReference type="ARBA" id="ARBA00022908"/>
    </source>
</evidence>
<proteinExistence type="inferred from homology"/>
<dbReference type="PANTHER" id="PTHR30629:SF2">
    <property type="entry name" value="PROPHAGE INTEGRASE INTS-RELATED"/>
    <property type="match status" value="1"/>
</dbReference>
<dbReference type="PANTHER" id="PTHR30629">
    <property type="entry name" value="PROPHAGE INTEGRASE"/>
    <property type="match status" value="1"/>
</dbReference>
<evidence type="ECO:0000256" key="1">
    <source>
        <dbReference type="ARBA" id="ARBA00008857"/>
    </source>
</evidence>
<dbReference type="OrthoDB" id="9784724at2"/>
<dbReference type="InterPro" id="IPR011010">
    <property type="entry name" value="DNA_brk_join_enz"/>
</dbReference>
<evidence type="ECO:0000313" key="7">
    <source>
        <dbReference type="Proteomes" id="UP000289411"/>
    </source>
</evidence>
<dbReference type="GO" id="GO:0015074">
    <property type="term" value="P:DNA integration"/>
    <property type="evidence" value="ECO:0007669"/>
    <property type="project" value="UniProtKB-KW"/>
</dbReference>
<dbReference type="PROSITE" id="PS51898">
    <property type="entry name" value="TYR_RECOMBINASE"/>
    <property type="match status" value="1"/>
</dbReference>
<comment type="similarity">
    <text evidence="1">Belongs to the 'phage' integrase family.</text>
</comment>
<keyword evidence="3" id="KW-0238">DNA-binding</keyword>
<organism evidence="6 7">
    <name type="scientific">Lichenibacterium ramalinae</name>
    <dbReference type="NCBI Taxonomy" id="2316527"/>
    <lineage>
        <taxon>Bacteria</taxon>
        <taxon>Pseudomonadati</taxon>
        <taxon>Pseudomonadota</taxon>
        <taxon>Alphaproteobacteria</taxon>
        <taxon>Hyphomicrobiales</taxon>
        <taxon>Lichenihabitantaceae</taxon>
        <taxon>Lichenibacterium</taxon>
    </lineage>
</organism>
<evidence type="ECO:0000256" key="3">
    <source>
        <dbReference type="ARBA" id="ARBA00023125"/>
    </source>
</evidence>
<dbReference type="SUPFAM" id="SSF56349">
    <property type="entry name" value="DNA breaking-rejoining enzymes"/>
    <property type="match status" value="1"/>
</dbReference>
<gene>
    <name evidence="6" type="ORF">D3272_03340</name>
</gene>
<accession>A0A4Q2RIM7</accession>
<dbReference type="GO" id="GO:0006310">
    <property type="term" value="P:DNA recombination"/>
    <property type="evidence" value="ECO:0007669"/>
    <property type="project" value="UniProtKB-KW"/>
</dbReference>
<dbReference type="InterPro" id="IPR013762">
    <property type="entry name" value="Integrase-like_cat_sf"/>
</dbReference>
<dbReference type="InterPro" id="IPR010998">
    <property type="entry name" value="Integrase_recombinase_N"/>
</dbReference>
<keyword evidence="4" id="KW-0233">DNA recombination</keyword>
<dbReference type="Gene3D" id="1.10.150.130">
    <property type="match status" value="1"/>
</dbReference>
<dbReference type="Pfam" id="PF20172">
    <property type="entry name" value="DUF6538"/>
    <property type="match status" value="1"/>
</dbReference>
<comment type="caution">
    <text evidence="6">The sequence shown here is derived from an EMBL/GenBank/DDBJ whole genome shotgun (WGS) entry which is preliminary data.</text>
</comment>
<sequence>MSVVVLKAGGMTITIRNVVRRKSGVFHWRMRVPKGLRGNHGGKSHLDFSLKTKDSQEAAPRASKLTAEHEALWASLRSPEVVSGTYTPQQVRDAAKAQLIALGLQPGGGREGSDGWWTVLDSFEREHGHAFQEARHHDGDGAERRFLTPVNRETERLYRDGEAPKEVTLTDARATYFRLHKEGAEGRFQRDTNLPVDAFMALAGDRPLPSYTRDQANAYRDEMSARGNKSGTVRRRLRVLSAIFNMAKREHSLTMVNPFEGMIIARDGADATPRLPFTLGELRTLMAACRKADDDRRHILSIQLDTGARLSEIVGLRREDVFLSDAVPHIIIRDHRDLGRRVKTAVSNRRVPLVGEALWGATRAMAEAAKAQGHGEWLFPRYASDGEVKGNHASGALNKWMRTLPGVEGTTHSFRHAMRDRMREAGIPEDIRDAIDGHGTKSVGERYGSGHSLKLLRDHMVKVVISPDGTP</sequence>
<dbReference type="InterPro" id="IPR050808">
    <property type="entry name" value="Phage_Integrase"/>
</dbReference>